<keyword evidence="1" id="KW-0812">Transmembrane</keyword>
<proteinExistence type="predicted"/>
<evidence type="ECO:0008006" key="4">
    <source>
        <dbReference type="Google" id="ProtNLM"/>
    </source>
</evidence>
<evidence type="ECO:0000313" key="3">
    <source>
        <dbReference type="Proteomes" id="UP001318300"/>
    </source>
</evidence>
<evidence type="ECO:0000313" key="2">
    <source>
        <dbReference type="EMBL" id="NII40249.1"/>
    </source>
</evidence>
<accession>A0ABX0T8R7</accession>
<organism evidence="2 3">
    <name type="scientific">Curtobacterium salicis</name>
    <dbReference type="NCBI Taxonomy" id="1779862"/>
    <lineage>
        <taxon>Bacteria</taxon>
        <taxon>Bacillati</taxon>
        <taxon>Actinomycetota</taxon>
        <taxon>Actinomycetes</taxon>
        <taxon>Micrococcales</taxon>
        <taxon>Microbacteriaceae</taxon>
        <taxon>Curtobacterium</taxon>
    </lineage>
</organism>
<feature type="transmembrane region" description="Helical" evidence="1">
    <location>
        <begin position="23"/>
        <end position="50"/>
    </location>
</feature>
<feature type="transmembrane region" description="Helical" evidence="1">
    <location>
        <begin position="153"/>
        <end position="176"/>
    </location>
</feature>
<dbReference type="Proteomes" id="UP001318300">
    <property type="component" value="Unassembled WGS sequence"/>
</dbReference>
<comment type="caution">
    <text evidence="2">The sequence shown here is derived from an EMBL/GenBank/DDBJ whole genome shotgun (WGS) entry which is preliminary data.</text>
</comment>
<name>A0ABX0T8R7_9MICO</name>
<keyword evidence="1" id="KW-0472">Membrane</keyword>
<keyword evidence="3" id="KW-1185">Reference proteome</keyword>
<reference evidence="2 3" key="1">
    <citation type="submission" date="2020-03" db="EMBL/GenBank/DDBJ databases">
        <title>Above-ground endophytic microbial communities from plants in different locations in the United States.</title>
        <authorList>
            <person name="Frank C."/>
        </authorList>
    </citation>
    <scope>NUCLEOTIDE SEQUENCE [LARGE SCALE GENOMIC DNA]</scope>
    <source>
        <strain evidence="2 3">WW7</strain>
    </source>
</reference>
<sequence length="208" mass="23491">MTRSAAPRQDADRAKRRPTRRRFGAGVWQFLPNLLVYLGALGVLVTLFGLGPAVRTHDQNSELHRIGVRTTAEVVSVRKEHHHSRHSSWDEWIPTTQQTVDGRTSRTELERYSSKDEDAFHRGQRFAVLVDPGDLDSVVPASDADRDRAVRQLHLSVGVAIGSVVFLGVGIPAVVLRRRYDPTLQRRREKAARLEARSRAAREKARLH</sequence>
<dbReference type="EMBL" id="JAAOYO010000002">
    <property type="protein sequence ID" value="NII40249.1"/>
    <property type="molecule type" value="Genomic_DNA"/>
</dbReference>
<gene>
    <name evidence="2" type="ORF">E9228_000885</name>
</gene>
<evidence type="ECO:0000256" key="1">
    <source>
        <dbReference type="SAM" id="Phobius"/>
    </source>
</evidence>
<protein>
    <recommendedName>
        <fullName evidence="4">DUF3592 domain-containing protein</fullName>
    </recommendedName>
</protein>
<keyword evidence="1" id="KW-1133">Transmembrane helix</keyword>